<keyword evidence="2" id="KW-1185">Reference proteome</keyword>
<name>A0A953L8W1_9BACT</name>
<comment type="caution">
    <text evidence="1">The sequence shown here is derived from an EMBL/GenBank/DDBJ whole genome shotgun (WGS) entry which is preliminary data.</text>
</comment>
<dbReference type="PANTHER" id="PTHR32063">
    <property type="match status" value="1"/>
</dbReference>
<protein>
    <submittedName>
        <fullName evidence="1">Efflux RND transporter permease subunit</fullName>
    </submittedName>
</protein>
<dbReference type="RefSeq" id="WP_222581787.1">
    <property type="nucleotide sequence ID" value="NZ_JAHVHU010000027.1"/>
</dbReference>
<reference evidence="1" key="1">
    <citation type="submission" date="2021-06" db="EMBL/GenBank/DDBJ databases">
        <title>44 bacteria genomes isolated from Dapeng, Shenzhen.</title>
        <authorList>
            <person name="Zheng W."/>
            <person name="Yu S."/>
            <person name="Huang Y."/>
        </authorList>
    </citation>
    <scope>NUCLEOTIDE SEQUENCE</scope>
    <source>
        <strain evidence="1">DP5N28-2</strain>
    </source>
</reference>
<evidence type="ECO:0000313" key="2">
    <source>
        <dbReference type="Proteomes" id="UP000753961"/>
    </source>
</evidence>
<evidence type="ECO:0000313" key="1">
    <source>
        <dbReference type="EMBL" id="MBY5960237.1"/>
    </source>
</evidence>
<accession>A0A953L8W1</accession>
<dbReference type="AlphaFoldDB" id="A0A953L8W1"/>
<dbReference type="InterPro" id="IPR001036">
    <property type="entry name" value="Acrflvin-R"/>
</dbReference>
<dbReference type="Gene3D" id="1.20.1640.10">
    <property type="entry name" value="Multidrug efflux transporter AcrB transmembrane domain"/>
    <property type="match status" value="1"/>
</dbReference>
<dbReference type="GO" id="GO:0042910">
    <property type="term" value="F:xenobiotic transmembrane transporter activity"/>
    <property type="evidence" value="ECO:0007669"/>
    <property type="project" value="TreeGrafter"/>
</dbReference>
<dbReference type="Proteomes" id="UP000753961">
    <property type="component" value="Unassembled WGS sequence"/>
</dbReference>
<dbReference type="Pfam" id="PF00873">
    <property type="entry name" value="ACR_tran"/>
    <property type="match status" value="1"/>
</dbReference>
<organism evidence="1 2">
    <name type="scientific">Membranihabitans marinus</name>
    <dbReference type="NCBI Taxonomy" id="1227546"/>
    <lineage>
        <taxon>Bacteria</taxon>
        <taxon>Pseudomonadati</taxon>
        <taxon>Bacteroidota</taxon>
        <taxon>Saprospiria</taxon>
        <taxon>Saprospirales</taxon>
        <taxon>Saprospiraceae</taxon>
        <taxon>Membranihabitans</taxon>
    </lineage>
</organism>
<sequence length="109" mass="12185">MIKYLIHKPVSVLMSFLAILLLAVFSIRQIAITLLPDIDIPTISIIATYPDHSAAEIEQSVMAPLRQNIQQVGSIDRLESKASDEQGRLTVHFPYGKDIDLAEKLRWSG</sequence>
<dbReference type="EMBL" id="JAHVHU010000027">
    <property type="protein sequence ID" value="MBY5960237.1"/>
    <property type="molecule type" value="Genomic_DNA"/>
</dbReference>
<dbReference type="SUPFAM" id="SSF82693">
    <property type="entry name" value="Multidrug efflux transporter AcrB pore domain, PN1, PN2, PC1 and PC2 subdomains"/>
    <property type="match status" value="1"/>
</dbReference>
<gene>
    <name evidence="1" type="ORF">KUV50_18950</name>
</gene>
<proteinExistence type="predicted"/>
<dbReference type="PRINTS" id="PR00702">
    <property type="entry name" value="ACRIFLAVINRP"/>
</dbReference>
<dbReference type="GO" id="GO:0005886">
    <property type="term" value="C:plasma membrane"/>
    <property type="evidence" value="ECO:0007669"/>
    <property type="project" value="TreeGrafter"/>
</dbReference>
<dbReference type="PANTHER" id="PTHR32063:SF0">
    <property type="entry name" value="SWARMING MOTILITY PROTEIN SWRC"/>
    <property type="match status" value="1"/>
</dbReference>
<dbReference type="Gene3D" id="3.30.70.1430">
    <property type="entry name" value="Multidrug efflux transporter AcrB pore domain"/>
    <property type="match status" value="1"/>
</dbReference>